<dbReference type="RefSeq" id="WP_068615337.1">
    <property type="nucleotide sequence ID" value="NZ_CP016268.1"/>
</dbReference>
<gene>
    <name evidence="2" type="ORF">BA177_08345</name>
</gene>
<feature type="signal peptide" evidence="1">
    <location>
        <begin position="1"/>
        <end position="23"/>
    </location>
</feature>
<dbReference type="EMBL" id="CP016268">
    <property type="protein sequence ID" value="ANO51210.1"/>
    <property type="molecule type" value="Genomic_DNA"/>
</dbReference>
<organism evidence="2 3">
    <name type="scientific">Woeseia oceani</name>
    <dbReference type="NCBI Taxonomy" id="1548547"/>
    <lineage>
        <taxon>Bacteria</taxon>
        <taxon>Pseudomonadati</taxon>
        <taxon>Pseudomonadota</taxon>
        <taxon>Gammaproteobacteria</taxon>
        <taxon>Woeseiales</taxon>
        <taxon>Woeseiaceae</taxon>
        <taxon>Woeseia</taxon>
    </lineage>
</organism>
<dbReference type="Proteomes" id="UP000092695">
    <property type="component" value="Chromosome"/>
</dbReference>
<keyword evidence="3" id="KW-1185">Reference proteome</keyword>
<protein>
    <recommendedName>
        <fullName evidence="4">DUF3108 domain-containing protein</fullName>
    </recommendedName>
</protein>
<evidence type="ECO:0000256" key="1">
    <source>
        <dbReference type="SAM" id="SignalP"/>
    </source>
</evidence>
<dbReference type="AlphaFoldDB" id="A0A193LFA2"/>
<dbReference type="STRING" id="1548547.BA177_08345"/>
<feature type="chain" id="PRO_5008260142" description="DUF3108 domain-containing protein" evidence="1">
    <location>
        <begin position="24"/>
        <end position="213"/>
    </location>
</feature>
<keyword evidence="1" id="KW-0732">Signal</keyword>
<dbReference type="InterPro" id="IPR045767">
    <property type="entry name" value="DUF6134"/>
</dbReference>
<evidence type="ECO:0000313" key="3">
    <source>
        <dbReference type="Proteomes" id="UP000092695"/>
    </source>
</evidence>
<accession>A0A193LFA2</accession>
<reference evidence="2 3" key="1">
    <citation type="submission" date="2016-06" db="EMBL/GenBank/DDBJ databases">
        <title>Complete genome sequence of a deep-branching marine Gamma Proteobacterium Woeseia oceani type strain XK5.</title>
        <authorList>
            <person name="Mu D."/>
            <person name="Du Z."/>
        </authorList>
    </citation>
    <scope>NUCLEOTIDE SEQUENCE [LARGE SCALE GENOMIC DNA]</scope>
    <source>
        <strain evidence="2 3">XK5</strain>
    </source>
</reference>
<dbReference type="Pfam" id="PF19630">
    <property type="entry name" value="DUF6134"/>
    <property type="match status" value="1"/>
</dbReference>
<dbReference type="KEGG" id="woc:BA177_08345"/>
<dbReference type="OrthoDB" id="5761531at2"/>
<name>A0A193LFA2_9GAMM</name>
<evidence type="ECO:0008006" key="4">
    <source>
        <dbReference type="Google" id="ProtNLM"/>
    </source>
</evidence>
<sequence length="213" mass="24445">MVLLLRICVSLLLVAGWQHTALANESERWEFRVSLDGSVIGTHQFQLDEYGESLQLTSMATFDIKFMFFTAYRYRHENSETWADGCLDEIQARTVTNGRTEKVIGEREQGAFVVENDGVQTRLPNCVMSFAYWNPDFLQQPRLLNPQTGEYLDVSVTSLPNATLQVRGERQQARHYRLTAKGVDVELWYSQEGEWLALQSIAGGDRVIRYELI</sequence>
<proteinExistence type="predicted"/>
<evidence type="ECO:0000313" key="2">
    <source>
        <dbReference type="EMBL" id="ANO51210.1"/>
    </source>
</evidence>